<dbReference type="EMBL" id="JAGGKN010000002">
    <property type="protein sequence ID" value="MBP1951897.1"/>
    <property type="molecule type" value="Genomic_DNA"/>
</dbReference>
<feature type="transmembrane region" description="Helical" evidence="1">
    <location>
        <begin position="344"/>
        <end position="369"/>
    </location>
</feature>
<evidence type="ECO:0000313" key="3">
    <source>
        <dbReference type="Proteomes" id="UP001519348"/>
    </source>
</evidence>
<feature type="transmembrane region" description="Helical" evidence="1">
    <location>
        <begin position="381"/>
        <end position="414"/>
    </location>
</feature>
<feature type="transmembrane region" description="Helical" evidence="1">
    <location>
        <begin position="46"/>
        <end position="66"/>
    </location>
</feature>
<feature type="transmembrane region" description="Helical" evidence="1">
    <location>
        <begin position="158"/>
        <end position="179"/>
    </location>
</feature>
<evidence type="ECO:0000313" key="2">
    <source>
        <dbReference type="EMBL" id="MBP1951897.1"/>
    </source>
</evidence>
<feature type="transmembrane region" description="Helical" evidence="1">
    <location>
        <begin position="12"/>
        <end position="40"/>
    </location>
</feature>
<feature type="transmembrane region" description="Helical" evidence="1">
    <location>
        <begin position="222"/>
        <end position="247"/>
    </location>
</feature>
<comment type="caution">
    <text evidence="2">The sequence shown here is derived from an EMBL/GenBank/DDBJ whole genome shotgun (WGS) entry which is preliminary data.</text>
</comment>
<keyword evidence="3" id="KW-1185">Reference proteome</keyword>
<reference evidence="2 3" key="1">
    <citation type="submission" date="2021-03" db="EMBL/GenBank/DDBJ databases">
        <title>Genomic Encyclopedia of Type Strains, Phase IV (KMG-IV): sequencing the most valuable type-strain genomes for metagenomic binning, comparative biology and taxonomic classification.</title>
        <authorList>
            <person name="Goeker M."/>
        </authorList>
    </citation>
    <scope>NUCLEOTIDE SEQUENCE [LARGE SCALE GENOMIC DNA]</scope>
    <source>
        <strain evidence="2 3">DSM 22420</strain>
    </source>
</reference>
<protein>
    <recommendedName>
        <fullName evidence="4">O-Antigen ligase</fullName>
    </recommendedName>
</protein>
<gene>
    <name evidence="2" type="ORF">J2Z27_000932</name>
</gene>
<feature type="transmembrane region" description="Helical" evidence="1">
    <location>
        <begin position="134"/>
        <end position="152"/>
    </location>
</feature>
<name>A0ABS4HLV8_9STAP</name>
<sequence>MLLKLKKSSIETVLLTVIFLLSLLNTFTLLLFYVLILFLFMQKSTGALKIIILIFIRTIINPELAVSTNTLEFVKMGILSLSGLYLISKYNEIHLRYKYKLNPILLTILLFFIYNIFVSLFFGSLPIVSIAKLVFYVLVFCGVMIGVARSSYTFNVFYWLKNCLTIILYLSLITIPLPLAYETNGRAFQGILDHPNMFGIFFVMYLALIVSGPLKKMDYLNIIMTLVMISISDSRTALISALVVLSLKILCSLLLKPTYINLALISYSLIIFVLFYEKIVDLFIDFLAKGGSIDNILFSRESQIGNLISNIQLNPIWGNGFSTPVLPYRSFLFSTDAIVEPGNLILAVISYSGLIGFIIFLTYMWLILFSNKESLLKRLYLFITPIIVSMGEMVFFSSNSIGPFCYILFAIYIIYDEKNYENSKASL</sequence>
<keyword evidence="1" id="KW-0812">Transmembrane</keyword>
<organism evidence="2 3">
    <name type="scientific">Jeotgalicoccus aerolatus</name>
    <dbReference type="NCBI Taxonomy" id="709510"/>
    <lineage>
        <taxon>Bacteria</taxon>
        <taxon>Bacillati</taxon>
        <taxon>Bacillota</taxon>
        <taxon>Bacilli</taxon>
        <taxon>Bacillales</taxon>
        <taxon>Staphylococcaceae</taxon>
        <taxon>Jeotgalicoccus</taxon>
    </lineage>
</organism>
<proteinExistence type="predicted"/>
<feature type="transmembrane region" description="Helical" evidence="1">
    <location>
        <begin position="191"/>
        <end position="210"/>
    </location>
</feature>
<feature type="transmembrane region" description="Helical" evidence="1">
    <location>
        <begin position="259"/>
        <end position="276"/>
    </location>
</feature>
<evidence type="ECO:0000256" key="1">
    <source>
        <dbReference type="SAM" id="Phobius"/>
    </source>
</evidence>
<feature type="transmembrane region" description="Helical" evidence="1">
    <location>
        <begin position="73"/>
        <end position="91"/>
    </location>
</feature>
<keyword evidence="1" id="KW-0472">Membrane</keyword>
<feature type="transmembrane region" description="Helical" evidence="1">
    <location>
        <begin position="103"/>
        <end position="122"/>
    </location>
</feature>
<dbReference type="RefSeq" id="WP_186089984.1">
    <property type="nucleotide sequence ID" value="NZ_BMCN01000001.1"/>
</dbReference>
<accession>A0ABS4HLV8</accession>
<keyword evidence="1" id="KW-1133">Transmembrane helix</keyword>
<evidence type="ECO:0008006" key="4">
    <source>
        <dbReference type="Google" id="ProtNLM"/>
    </source>
</evidence>
<dbReference type="Proteomes" id="UP001519348">
    <property type="component" value="Unassembled WGS sequence"/>
</dbReference>